<protein>
    <submittedName>
        <fullName evidence="1">Uncharacterized protein</fullName>
    </submittedName>
</protein>
<sequence>MVIRHAPSEQNHYFIFARLPLVYSLYSIRLQGVMLGLGDRLNFEICEMANLNGVNRGRQITSDRAWRLASTLFLESRHLYCHDSESLRLPVKAARQAVKRGRTCRRRTPTNRTA</sequence>
<gene>
    <name evidence="1" type="ORF">HRR80_000506</name>
</gene>
<accession>A0AAN6F2Y8</accession>
<name>A0AAN6F2Y8_EXODE</name>
<dbReference type="Proteomes" id="UP001161757">
    <property type="component" value="Unassembled WGS sequence"/>
</dbReference>
<comment type="caution">
    <text evidence="1">The sequence shown here is derived from an EMBL/GenBank/DDBJ whole genome shotgun (WGS) entry which is preliminary data.</text>
</comment>
<organism evidence="1 2">
    <name type="scientific">Exophiala dermatitidis</name>
    <name type="common">Black yeast-like fungus</name>
    <name type="synonym">Wangiella dermatitidis</name>
    <dbReference type="NCBI Taxonomy" id="5970"/>
    <lineage>
        <taxon>Eukaryota</taxon>
        <taxon>Fungi</taxon>
        <taxon>Dikarya</taxon>
        <taxon>Ascomycota</taxon>
        <taxon>Pezizomycotina</taxon>
        <taxon>Eurotiomycetes</taxon>
        <taxon>Chaetothyriomycetidae</taxon>
        <taxon>Chaetothyriales</taxon>
        <taxon>Herpotrichiellaceae</taxon>
        <taxon>Exophiala</taxon>
    </lineage>
</organism>
<evidence type="ECO:0000313" key="1">
    <source>
        <dbReference type="EMBL" id="KAJ8995748.1"/>
    </source>
</evidence>
<dbReference type="EMBL" id="JAJGCB010000001">
    <property type="protein sequence ID" value="KAJ8995748.1"/>
    <property type="molecule type" value="Genomic_DNA"/>
</dbReference>
<dbReference type="AlphaFoldDB" id="A0AAN6F2Y8"/>
<evidence type="ECO:0000313" key="2">
    <source>
        <dbReference type="Proteomes" id="UP001161757"/>
    </source>
</evidence>
<proteinExistence type="predicted"/>
<reference evidence="1" key="1">
    <citation type="submission" date="2023-01" db="EMBL/GenBank/DDBJ databases">
        <title>Exophiala dermititidis isolated from Cystic Fibrosis Patient.</title>
        <authorList>
            <person name="Kurbessoian T."/>
            <person name="Crocker A."/>
            <person name="Murante D."/>
            <person name="Hogan D.A."/>
            <person name="Stajich J.E."/>
        </authorList>
    </citation>
    <scope>NUCLEOTIDE SEQUENCE</scope>
    <source>
        <strain evidence="1">Ex8</strain>
    </source>
</reference>